<keyword evidence="1" id="KW-0732">Signal</keyword>
<dbReference type="STRING" id="4615.A0A199VBB0"/>
<evidence type="ECO:0000259" key="2">
    <source>
        <dbReference type="Pfam" id="PF13966"/>
    </source>
</evidence>
<proteinExistence type="predicted"/>
<feature type="domain" description="Reverse transcriptase zinc-binding" evidence="2">
    <location>
        <begin position="131"/>
        <end position="186"/>
    </location>
</feature>
<feature type="signal peptide" evidence="1">
    <location>
        <begin position="1"/>
        <end position="16"/>
    </location>
</feature>
<sequence>MRNLLLIWKLFEWASGLKINMNKTELIYLCHNASRATRLADILGCRVGKLPFRYLGMTLHTKSLRKEDWAPLVNRIEARIEGWKAKLLSYGGRSVLINSVLSNLPLFYFAIFKAPKWVLNRIETLRRAFFWKVKSLYDFITDGGQRDPMYSQLWRIRMPAKNKIFTWILLRKRLLTADRLNRRGCAVN</sequence>
<dbReference type="InterPro" id="IPR026960">
    <property type="entry name" value="RVT-Znf"/>
</dbReference>
<comment type="caution">
    <text evidence="3">The sequence shown here is derived from an EMBL/GenBank/DDBJ whole genome shotgun (WGS) entry which is preliminary data.</text>
</comment>
<dbReference type="Pfam" id="PF13966">
    <property type="entry name" value="zf-RVT"/>
    <property type="match status" value="1"/>
</dbReference>
<protein>
    <submittedName>
        <fullName evidence="3">Putative ribonuclease H protein</fullName>
    </submittedName>
</protein>
<dbReference type="PANTHER" id="PTHR33116:SF78">
    <property type="entry name" value="OS12G0587133 PROTEIN"/>
    <property type="match status" value="1"/>
</dbReference>
<gene>
    <name evidence="3" type="ORF">ACMD2_01470</name>
</gene>
<dbReference type="Proteomes" id="UP000092600">
    <property type="component" value="Unassembled WGS sequence"/>
</dbReference>
<name>A0A199VBB0_ANACO</name>
<dbReference type="AlphaFoldDB" id="A0A199VBB0"/>
<dbReference type="EMBL" id="LSRQ01002444">
    <property type="protein sequence ID" value="OAY74298.1"/>
    <property type="molecule type" value="Genomic_DNA"/>
</dbReference>
<dbReference type="PANTHER" id="PTHR33116">
    <property type="entry name" value="REVERSE TRANSCRIPTASE ZINC-BINDING DOMAIN-CONTAINING PROTEIN-RELATED-RELATED"/>
    <property type="match status" value="1"/>
</dbReference>
<feature type="chain" id="PRO_5008285781" evidence="1">
    <location>
        <begin position="17"/>
        <end position="188"/>
    </location>
</feature>
<evidence type="ECO:0000313" key="3">
    <source>
        <dbReference type="EMBL" id="OAY74298.1"/>
    </source>
</evidence>
<accession>A0A199VBB0</accession>
<evidence type="ECO:0000256" key="1">
    <source>
        <dbReference type="SAM" id="SignalP"/>
    </source>
</evidence>
<organism evidence="3 4">
    <name type="scientific">Ananas comosus</name>
    <name type="common">Pineapple</name>
    <name type="synonym">Ananas ananas</name>
    <dbReference type="NCBI Taxonomy" id="4615"/>
    <lineage>
        <taxon>Eukaryota</taxon>
        <taxon>Viridiplantae</taxon>
        <taxon>Streptophyta</taxon>
        <taxon>Embryophyta</taxon>
        <taxon>Tracheophyta</taxon>
        <taxon>Spermatophyta</taxon>
        <taxon>Magnoliopsida</taxon>
        <taxon>Liliopsida</taxon>
        <taxon>Poales</taxon>
        <taxon>Bromeliaceae</taxon>
        <taxon>Bromelioideae</taxon>
        <taxon>Ananas</taxon>
    </lineage>
</organism>
<reference evidence="3 4" key="1">
    <citation type="journal article" date="2016" name="DNA Res.">
        <title>The draft genome of MD-2 pineapple using hybrid error correction of long reads.</title>
        <authorList>
            <person name="Redwan R.M."/>
            <person name="Saidin A."/>
            <person name="Kumar S.V."/>
        </authorList>
    </citation>
    <scope>NUCLEOTIDE SEQUENCE [LARGE SCALE GENOMIC DNA]</scope>
    <source>
        <strain evidence="4">cv. MD2</strain>
        <tissue evidence="3">Leaf</tissue>
    </source>
</reference>
<evidence type="ECO:0000313" key="4">
    <source>
        <dbReference type="Proteomes" id="UP000092600"/>
    </source>
</evidence>